<dbReference type="Gene3D" id="3.40.50.150">
    <property type="entry name" value="Vaccinia Virus protein VP39"/>
    <property type="match status" value="1"/>
</dbReference>
<protein>
    <recommendedName>
        <fullName evidence="1">Methyltransferase type 11 domain-containing protein</fullName>
    </recommendedName>
</protein>
<organism evidence="2">
    <name type="scientific">marine metagenome</name>
    <dbReference type="NCBI Taxonomy" id="408172"/>
    <lineage>
        <taxon>unclassified sequences</taxon>
        <taxon>metagenomes</taxon>
        <taxon>ecological metagenomes</taxon>
    </lineage>
</organism>
<sequence length="234" mass="24814">MPGSLARSEPLPTPATATFTIVPIIHLEATHPVVASDRYSGAGHPMREVTRTIAFEGTWDADRSSLVRGIFDGLAADWTATRGDPERALPLLDALDRGGVAGGTVIELGSGTGLVSDHLMERFGRVVAIDLSFEMLRHGVTDAPQVNADAARLPLLSGVADAMVLMNMFLFPAEMARCLAPRGALVWVNSRAEDTPIHLTADEVLESLTAAGTGEWSGVASRAGEGSWCVLRRC</sequence>
<proteinExistence type="predicted"/>
<dbReference type="Pfam" id="PF08241">
    <property type="entry name" value="Methyltransf_11"/>
    <property type="match status" value="1"/>
</dbReference>
<evidence type="ECO:0000259" key="1">
    <source>
        <dbReference type="Pfam" id="PF08241"/>
    </source>
</evidence>
<dbReference type="CDD" id="cd02440">
    <property type="entry name" value="AdoMet_MTases"/>
    <property type="match status" value="1"/>
</dbReference>
<name>A0A382CS33_9ZZZZ</name>
<dbReference type="EMBL" id="UINC01035855">
    <property type="protein sequence ID" value="SVB28925.1"/>
    <property type="molecule type" value="Genomic_DNA"/>
</dbReference>
<dbReference type="AlphaFoldDB" id="A0A382CS33"/>
<reference evidence="2" key="1">
    <citation type="submission" date="2018-05" db="EMBL/GenBank/DDBJ databases">
        <authorList>
            <person name="Lanie J.A."/>
            <person name="Ng W.-L."/>
            <person name="Kazmierczak K.M."/>
            <person name="Andrzejewski T.M."/>
            <person name="Davidsen T.M."/>
            <person name="Wayne K.J."/>
            <person name="Tettelin H."/>
            <person name="Glass J.I."/>
            <person name="Rusch D."/>
            <person name="Podicherti R."/>
            <person name="Tsui H.-C.T."/>
            <person name="Winkler M.E."/>
        </authorList>
    </citation>
    <scope>NUCLEOTIDE SEQUENCE</scope>
</reference>
<dbReference type="GO" id="GO:0008757">
    <property type="term" value="F:S-adenosylmethionine-dependent methyltransferase activity"/>
    <property type="evidence" value="ECO:0007669"/>
    <property type="project" value="InterPro"/>
</dbReference>
<gene>
    <name evidence="2" type="ORF">METZ01_LOCUS181779</name>
</gene>
<accession>A0A382CS33</accession>
<dbReference type="SUPFAM" id="SSF53335">
    <property type="entry name" value="S-adenosyl-L-methionine-dependent methyltransferases"/>
    <property type="match status" value="1"/>
</dbReference>
<evidence type="ECO:0000313" key="2">
    <source>
        <dbReference type="EMBL" id="SVB28925.1"/>
    </source>
</evidence>
<feature type="domain" description="Methyltransferase type 11" evidence="1">
    <location>
        <begin position="107"/>
        <end position="186"/>
    </location>
</feature>
<dbReference type="InterPro" id="IPR013216">
    <property type="entry name" value="Methyltransf_11"/>
</dbReference>
<dbReference type="InterPro" id="IPR029063">
    <property type="entry name" value="SAM-dependent_MTases_sf"/>
</dbReference>